<proteinExistence type="predicted"/>
<dbReference type="Pfam" id="PF09117">
    <property type="entry name" value="MiAMP1"/>
    <property type="match status" value="1"/>
</dbReference>
<dbReference type="SUPFAM" id="SSF49695">
    <property type="entry name" value="gamma-Crystallin-like"/>
    <property type="match status" value="1"/>
</dbReference>
<dbReference type="InterPro" id="IPR015201">
    <property type="entry name" value="Antimicrobial_MiAMP1"/>
</dbReference>
<gene>
    <name evidence="1" type="ORF">SI7747_UN020297</name>
</gene>
<evidence type="ECO:0000313" key="2">
    <source>
        <dbReference type="Proteomes" id="UP001189122"/>
    </source>
</evidence>
<comment type="caution">
    <text evidence="1">The sequence shown here is derived from an EMBL/GenBank/DDBJ whole genome shotgun (WGS) entry which is preliminary data.</text>
</comment>
<dbReference type="Proteomes" id="UP001189122">
    <property type="component" value="Unassembled WGS sequence"/>
</dbReference>
<dbReference type="InterPro" id="IPR011024">
    <property type="entry name" value="G_crystallin-like"/>
</dbReference>
<reference evidence="2" key="1">
    <citation type="journal article" date="2020" name="Sci. Rep.">
        <title>Chromosome-scale genome assembly for the duckweed Spirodela intermedia, integrating cytogenetic maps, PacBio and Oxford Nanopore libraries.</title>
        <authorList>
            <person name="Hoang P.T.N."/>
            <person name="Fiebig A."/>
            <person name="Novak P."/>
            <person name="Macas J."/>
            <person name="Cao H.X."/>
            <person name="Stepanenko A."/>
            <person name="Chen G."/>
            <person name="Borisjuk N."/>
            <person name="Scholz U."/>
            <person name="Schubert I."/>
        </authorList>
    </citation>
    <scope>NUCLEOTIDE SEQUENCE [LARGE SCALE GENOMIC DNA]</scope>
</reference>
<organism evidence="1 2">
    <name type="scientific">Spirodela intermedia</name>
    <name type="common">Intermediate duckweed</name>
    <dbReference type="NCBI Taxonomy" id="51605"/>
    <lineage>
        <taxon>Eukaryota</taxon>
        <taxon>Viridiplantae</taxon>
        <taxon>Streptophyta</taxon>
        <taxon>Embryophyta</taxon>
        <taxon>Tracheophyta</taxon>
        <taxon>Spermatophyta</taxon>
        <taxon>Magnoliopsida</taxon>
        <taxon>Liliopsida</taxon>
        <taxon>Araceae</taxon>
        <taxon>Lemnoideae</taxon>
        <taxon>Spirodela</taxon>
    </lineage>
</organism>
<evidence type="ECO:0000313" key="1">
    <source>
        <dbReference type="EMBL" id="CAA6673939.1"/>
    </source>
</evidence>
<dbReference type="InterPro" id="IPR015791">
    <property type="entry name" value="Antimic/Inh_G_crystallin-like"/>
</dbReference>
<protein>
    <recommendedName>
        <fullName evidence="3">Antimicrobial peptide 1</fullName>
    </recommendedName>
</protein>
<evidence type="ECO:0008006" key="3">
    <source>
        <dbReference type="Google" id="ProtNLM"/>
    </source>
</evidence>
<keyword evidence="2" id="KW-1185">Reference proteome</keyword>
<dbReference type="EMBL" id="CACRZD030000041">
    <property type="protein sequence ID" value="CAA6673939.1"/>
    <property type="molecule type" value="Genomic_DNA"/>
</dbReference>
<name>A0ABN7E7V0_SPIIN</name>
<accession>A0ABN7E7V0</accession>
<sequence>MRAMCLKKGLPVPLLKDMAGSTNPQQTVGAALLIVFLLVASVTPALASTLTVFEGPGCSGKSKDINGCGCFNLGVYTGGFHFVYTEGQAAELYAFSNCASRELPDRLDWRPAAASATSTAASRCSANRTCAPSFTVFGGGGLLASRLNSKGK</sequence>
<dbReference type="Gene3D" id="2.60.20.30">
    <property type="match status" value="1"/>
</dbReference>